<dbReference type="InterPro" id="IPR023214">
    <property type="entry name" value="HAD_sf"/>
</dbReference>
<dbReference type="InterPro" id="IPR018303">
    <property type="entry name" value="ATPase_P-typ_P_site"/>
</dbReference>
<dbReference type="Pfam" id="PF13246">
    <property type="entry name" value="Cation_ATPase"/>
    <property type="match status" value="1"/>
</dbReference>
<dbReference type="SFLD" id="SFLDS00003">
    <property type="entry name" value="Haloacid_Dehalogenase"/>
    <property type="match status" value="1"/>
</dbReference>
<dbReference type="Gene3D" id="2.70.150.10">
    <property type="entry name" value="Calcium-transporting ATPase, cytoplasmic transduction domain A"/>
    <property type="match status" value="1"/>
</dbReference>
<dbReference type="AlphaFoldDB" id="A0A9D1MIR9"/>
<accession>A0A9D1MIR9</accession>
<dbReference type="InterPro" id="IPR006068">
    <property type="entry name" value="ATPase_P-typ_cation-transptr_C"/>
</dbReference>
<keyword evidence="10" id="KW-0106">Calcium</keyword>
<dbReference type="Pfam" id="PF00122">
    <property type="entry name" value="E1-E2_ATPase"/>
    <property type="match status" value="1"/>
</dbReference>
<feature type="transmembrane region" description="Helical" evidence="17">
    <location>
        <begin position="727"/>
        <end position="747"/>
    </location>
</feature>
<proteinExistence type="inferred from homology"/>
<dbReference type="GO" id="GO:0046872">
    <property type="term" value="F:metal ion binding"/>
    <property type="evidence" value="ECO:0007669"/>
    <property type="project" value="UniProtKB-KW"/>
</dbReference>
<dbReference type="Gene3D" id="3.40.50.1000">
    <property type="entry name" value="HAD superfamily/HAD-like"/>
    <property type="match status" value="2"/>
</dbReference>
<dbReference type="InterPro" id="IPR004014">
    <property type="entry name" value="ATPase_P-typ_cation-transptr_N"/>
</dbReference>
<dbReference type="SUPFAM" id="SSF81665">
    <property type="entry name" value="Calcium ATPase, transmembrane domain M"/>
    <property type="match status" value="1"/>
</dbReference>
<dbReference type="SUPFAM" id="SSF81660">
    <property type="entry name" value="Metal cation-transporting ATPase, ATP-binding domain N"/>
    <property type="match status" value="1"/>
</dbReference>
<dbReference type="GO" id="GO:0012505">
    <property type="term" value="C:endomembrane system"/>
    <property type="evidence" value="ECO:0007669"/>
    <property type="project" value="UniProtKB-SubCell"/>
</dbReference>
<dbReference type="FunFam" id="3.40.50.1000:FF:000028">
    <property type="entry name" value="Calcium-transporting P-type ATPase, putative"/>
    <property type="match status" value="1"/>
</dbReference>
<dbReference type="SUPFAM" id="SSF56784">
    <property type="entry name" value="HAD-like"/>
    <property type="match status" value="1"/>
</dbReference>
<keyword evidence="4" id="KW-0813">Transport</keyword>
<sequence>MQAFYNIGAEQALKELSSSPLGLSSGEAEARLKKSGRNALAADKKVGFFRLFLSQFKDVMTILLIAAAAVTAVIAFISGDRSDLTDTFIILFIIFLNALVGAVQQFRADKAIENLKKLSVCNVKCRRGGKDLLIGSEELVPGDVIMLEEGDMVPADCRILSCAALKCDESALTGESVGEVKSQECLSGKNLPPAAQKNILFSSSYVLSGTAVAVVFATGMDTEIGKIAAMLKESKPAPTPLENSLNKLGKFITGFVLAVTAVIFILSLIFRREGIAQNFMTAVAIAVAAIPEGLPAVVTIIMAMGVQRMSKKNVVIRKLRSVETLGGCNYVCTDKTGTLTENKMRVTREVCADCARDLLYDCMRACANVKGQRGAYMGDPTEVAVVAYAEARGGGDKMQRVAEIPFSSERKMMTVGVERGGRAYSFSKGAPDVLVKNCKSIYTEGGVRPITAADRARIAAENDGMSEGALRVLAFAYREGEAAEEGLTFLGLCGMTDGLKEGVPEAVAECRQAGITTVMITGDHKKTALAIAKKAGIAQSESQVVSGEELEKLTPAQWRETVKNCTVFARVTPRHKNSIVQYLKQNGNVVAMTGDGVNDAPSIKSADIGIAMGKSGTDVTKNASDMVITDDNFTTIVSAVREGRRIFSNIKKTICFFLATNLAEVLAVLIAALAFFEYDFLRSTQLLWINLITDSFPVLALGCERADDYAMHRPPERAEKALFSRGAVGSVLFFGLYMTLVTMGVFIFSLNAWGNEAASTMTFLTISFLELFHAFNTRSERASAFHGLFTNKILIFTVLAGVGINVLLCTVPPLASAFALVPLNAVQWGIVAALSLSVVAVGEVYKAVLRFIDRRKRAALRPRKGVYAAFSRRSRA</sequence>
<dbReference type="FunFam" id="2.70.150.10:FF:000160">
    <property type="entry name" value="Sarcoplasmic/endoplasmic reticulum calcium ATPase 1"/>
    <property type="match status" value="1"/>
</dbReference>
<keyword evidence="7 17" id="KW-0812">Transmembrane</keyword>
<dbReference type="Gene3D" id="1.20.1110.10">
    <property type="entry name" value="Calcium-transporting ATPase, transmembrane domain"/>
    <property type="match status" value="2"/>
</dbReference>
<evidence type="ECO:0000256" key="15">
    <source>
        <dbReference type="ARBA" id="ARBA00023065"/>
    </source>
</evidence>
<evidence type="ECO:0000256" key="17">
    <source>
        <dbReference type="SAM" id="Phobius"/>
    </source>
</evidence>
<keyword evidence="5" id="KW-0597">Phosphoprotein</keyword>
<dbReference type="NCBIfam" id="TIGR01517">
    <property type="entry name" value="ATPase-IIB_Ca"/>
    <property type="match status" value="1"/>
</dbReference>
<dbReference type="InterPro" id="IPR023298">
    <property type="entry name" value="ATPase_P-typ_TM_dom_sf"/>
</dbReference>
<evidence type="ECO:0000256" key="1">
    <source>
        <dbReference type="ARBA" id="ARBA00004127"/>
    </source>
</evidence>
<evidence type="ECO:0000256" key="2">
    <source>
        <dbReference type="ARBA" id="ARBA00005675"/>
    </source>
</evidence>
<dbReference type="SFLD" id="SFLDG00002">
    <property type="entry name" value="C1.7:_P-type_atpase_like"/>
    <property type="match status" value="1"/>
</dbReference>
<feature type="transmembrane region" description="Helical" evidence="17">
    <location>
        <begin position="793"/>
        <end position="819"/>
    </location>
</feature>
<evidence type="ECO:0000256" key="12">
    <source>
        <dbReference type="ARBA" id="ARBA00022842"/>
    </source>
</evidence>
<evidence type="ECO:0000256" key="4">
    <source>
        <dbReference type="ARBA" id="ARBA00022448"/>
    </source>
</evidence>
<evidence type="ECO:0000256" key="5">
    <source>
        <dbReference type="ARBA" id="ARBA00022553"/>
    </source>
</evidence>
<evidence type="ECO:0000256" key="10">
    <source>
        <dbReference type="ARBA" id="ARBA00022837"/>
    </source>
</evidence>
<dbReference type="EMBL" id="DVNE01000002">
    <property type="protein sequence ID" value="HIU61044.1"/>
    <property type="molecule type" value="Genomic_DNA"/>
</dbReference>
<dbReference type="NCBIfam" id="TIGR01494">
    <property type="entry name" value="ATPase_P-type"/>
    <property type="match status" value="3"/>
</dbReference>
<keyword evidence="12" id="KW-0460">Magnesium</keyword>
<dbReference type="EC" id="7.2.2.10" evidence="3"/>
<keyword evidence="9" id="KW-0547">Nucleotide-binding</keyword>
<keyword evidence="16 17" id="KW-0472">Membrane</keyword>
<dbReference type="InterPro" id="IPR059000">
    <property type="entry name" value="ATPase_P-type_domA"/>
</dbReference>
<evidence type="ECO:0000256" key="11">
    <source>
        <dbReference type="ARBA" id="ARBA00022840"/>
    </source>
</evidence>
<dbReference type="PRINTS" id="PR00119">
    <property type="entry name" value="CATATPASE"/>
</dbReference>
<dbReference type="InterPro" id="IPR023299">
    <property type="entry name" value="ATPase_P-typ_cyto_dom_N"/>
</dbReference>
<reference evidence="19" key="2">
    <citation type="journal article" date="2021" name="PeerJ">
        <title>Extensive microbial diversity within the chicken gut microbiome revealed by metagenomics and culture.</title>
        <authorList>
            <person name="Gilroy R."/>
            <person name="Ravi A."/>
            <person name="Getino M."/>
            <person name="Pursley I."/>
            <person name="Horton D.L."/>
            <person name="Alikhan N.F."/>
            <person name="Baker D."/>
            <person name="Gharbi K."/>
            <person name="Hall N."/>
            <person name="Watson M."/>
            <person name="Adriaenssens E.M."/>
            <person name="Foster-Nyarko E."/>
            <person name="Jarju S."/>
            <person name="Secka A."/>
            <person name="Antonio M."/>
            <person name="Oren A."/>
            <person name="Chaudhuri R.R."/>
            <person name="La Ragione R."/>
            <person name="Hildebrand F."/>
            <person name="Pallen M.J."/>
        </authorList>
    </citation>
    <scope>NUCLEOTIDE SEQUENCE</scope>
    <source>
        <strain evidence="19">CHK195-12923</strain>
    </source>
</reference>
<protein>
    <recommendedName>
        <fullName evidence="3">P-type Ca(2+) transporter</fullName>
        <ecNumber evidence="3">7.2.2.10</ecNumber>
    </recommendedName>
</protein>
<reference evidence="19" key="1">
    <citation type="submission" date="2020-10" db="EMBL/GenBank/DDBJ databases">
        <authorList>
            <person name="Gilroy R."/>
        </authorList>
    </citation>
    <scope>NUCLEOTIDE SEQUENCE</scope>
    <source>
        <strain evidence="19">CHK195-12923</strain>
    </source>
</reference>
<name>A0A9D1MIR9_9FIRM</name>
<evidence type="ECO:0000256" key="8">
    <source>
        <dbReference type="ARBA" id="ARBA00022723"/>
    </source>
</evidence>
<dbReference type="InterPro" id="IPR006408">
    <property type="entry name" value="P-type_ATPase_IIB"/>
</dbReference>
<gene>
    <name evidence="19" type="ORF">IAB69_00115</name>
</gene>
<dbReference type="PANTHER" id="PTHR24093">
    <property type="entry name" value="CATION TRANSPORTING ATPASE"/>
    <property type="match status" value="1"/>
</dbReference>
<dbReference type="Proteomes" id="UP000824110">
    <property type="component" value="Unassembled WGS sequence"/>
</dbReference>
<comment type="similarity">
    <text evidence="2">Belongs to the cation transport ATPase (P-type) (TC 3.A.3) family. Type IIA subfamily.</text>
</comment>
<keyword evidence="14 17" id="KW-1133">Transmembrane helix</keyword>
<dbReference type="SUPFAM" id="SSF81653">
    <property type="entry name" value="Calcium ATPase, transduction domain A"/>
    <property type="match status" value="1"/>
</dbReference>
<dbReference type="Pfam" id="PF00689">
    <property type="entry name" value="Cation_ATPase_C"/>
    <property type="match status" value="1"/>
</dbReference>
<dbReference type="Pfam" id="PF00690">
    <property type="entry name" value="Cation_ATPase_N"/>
    <property type="match status" value="1"/>
</dbReference>
<dbReference type="InterPro" id="IPR036412">
    <property type="entry name" value="HAD-like_sf"/>
</dbReference>
<feature type="transmembrane region" description="Helical" evidence="17">
    <location>
        <begin position="654"/>
        <end position="675"/>
    </location>
</feature>
<keyword evidence="13" id="KW-1278">Translocase</keyword>
<keyword evidence="8" id="KW-0479">Metal-binding</keyword>
<dbReference type="PROSITE" id="PS00154">
    <property type="entry name" value="ATPASE_E1_E2"/>
    <property type="match status" value="1"/>
</dbReference>
<feature type="transmembrane region" description="Helical" evidence="17">
    <location>
        <begin position="753"/>
        <end position="772"/>
    </location>
</feature>
<dbReference type="GO" id="GO:0016887">
    <property type="term" value="F:ATP hydrolysis activity"/>
    <property type="evidence" value="ECO:0007669"/>
    <property type="project" value="InterPro"/>
</dbReference>
<dbReference type="SMART" id="SM00831">
    <property type="entry name" value="Cation_ATPase_N"/>
    <property type="match status" value="1"/>
</dbReference>
<dbReference type="InterPro" id="IPR001757">
    <property type="entry name" value="P_typ_ATPase"/>
</dbReference>
<organism evidence="19 20">
    <name type="scientific">Candidatus Coproplasma excrementigallinarum</name>
    <dbReference type="NCBI Taxonomy" id="2840747"/>
    <lineage>
        <taxon>Bacteria</taxon>
        <taxon>Bacillati</taxon>
        <taxon>Bacillota</taxon>
        <taxon>Clostridia</taxon>
        <taxon>Eubacteriales</taxon>
        <taxon>Candidatus Coproplasma</taxon>
    </lineage>
</organism>
<evidence type="ECO:0000256" key="16">
    <source>
        <dbReference type="ARBA" id="ARBA00023136"/>
    </source>
</evidence>
<keyword evidence="11" id="KW-0067">ATP-binding</keyword>
<dbReference type="PANTHER" id="PTHR24093:SF506">
    <property type="entry name" value="CATION-TRANSPORTING ATPASE PMA1"/>
    <property type="match status" value="1"/>
</dbReference>
<dbReference type="GO" id="GO:0005388">
    <property type="term" value="F:P-type calcium transporter activity"/>
    <property type="evidence" value="ECO:0007669"/>
    <property type="project" value="UniProtKB-EC"/>
</dbReference>
<evidence type="ECO:0000256" key="7">
    <source>
        <dbReference type="ARBA" id="ARBA00022692"/>
    </source>
</evidence>
<comment type="subcellular location">
    <subcellularLocation>
        <location evidence="1">Endomembrane system</location>
        <topology evidence="1">Multi-pass membrane protein</topology>
    </subcellularLocation>
</comment>
<evidence type="ECO:0000256" key="14">
    <source>
        <dbReference type="ARBA" id="ARBA00022989"/>
    </source>
</evidence>
<evidence type="ECO:0000313" key="19">
    <source>
        <dbReference type="EMBL" id="HIU61044.1"/>
    </source>
</evidence>
<dbReference type="Gene3D" id="3.40.1110.10">
    <property type="entry name" value="Calcium-transporting ATPase, cytoplasmic domain N"/>
    <property type="match status" value="2"/>
</dbReference>
<dbReference type="InterPro" id="IPR008250">
    <property type="entry name" value="ATPase_P-typ_transduc_dom_A_sf"/>
</dbReference>
<feature type="transmembrane region" description="Helical" evidence="17">
    <location>
        <begin position="282"/>
        <end position="303"/>
    </location>
</feature>
<evidence type="ECO:0000256" key="9">
    <source>
        <dbReference type="ARBA" id="ARBA00022741"/>
    </source>
</evidence>
<feature type="transmembrane region" description="Helical" evidence="17">
    <location>
        <begin position="251"/>
        <end position="270"/>
    </location>
</feature>
<feature type="domain" description="Cation-transporting P-type ATPase N-terminal" evidence="18">
    <location>
        <begin position="3"/>
        <end position="76"/>
    </location>
</feature>
<dbReference type="InterPro" id="IPR044492">
    <property type="entry name" value="P_typ_ATPase_HD_dom"/>
</dbReference>
<evidence type="ECO:0000256" key="3">
    <source>
        <dbReference type="ARBA" id="ARBA00012790"/>
    </source>
</evidence>
<evidence type="ECO:0000313" key="20">
    <source>
        <dbReference type="Proteomes" id="UP000824110"/>
    </source>
</evidence>
<dbReference type="PRINTS" id="PR00120">
    <property type="entry name" value="HATPASE"/>
</dbReference>
<dbReference type="GO" id="GO:0005886">
    <property type="term" value="C:plasma membrane"/>
    <property type="evidence" value="ECO:0007669"/>
    <property type="project" value="TreeGrafter"/>
</dbReference>
<dbReference type="GO" id="GO:0005524">
    <property type="term" value="F:ATP binding"/>
    <property type="evidence" value="ECO:0007669"/>
    <property type="project" value="UniProtKB-KW"/>
</dbReference>
<feature type="transmembrane region" description="Helical" evidence="17">
    <location>
        <begin position="84"/>
        <end position="103"/>
    </location>
</feature>
<evidence type="ECO:0000259" key="18">
    <source>
        <dbReference type="SMART" id="SM00831"/>
    </source>
</evidence>
<evidence type="ECO:0000256" key="6">
    <source>
        <dbReference type="ARBA" id="ARBA00022568"/>
    </source>
</evidence>
<evidence type="ECO:0000256" key="13">
    <source>
        <dbReference type="ARBA" id="ARBA00022967"/>
    </source>
</evidence>
<keyword evidence="6" id="KW-0109">Calcium transport</keyword>
<keyword evidence="15" id="KW-0406">Ion transport</keyword>
<comment type="caution">
    <text evidence="19">The sequence shown here is derived from an EMBL/GenBank/DDBJ whole genome shotgun (WGS) entry which is preliminary data.</text>
</comment>
<dbReference type="SFLD" id="SFLDF00027">
    <property type="entry name" value="p-type_atpase"/>
    <property type="match status" value="1"/>
</dbReference>
<feature type="transmembrane region" description="Helical" evidence="17">
    <location>
        <begin position="59"/>
        <end position="78"/>
    </location>
</feature>
<feature type="transmembrane region" description="Helical" evidence="17">
    <location>
        <begin position="825"/>
        <end position="848"/>
    </location>
</feature>